<keyword evidence="8" id="KW-1185">Reference proteome</keyword>
<dbReference type="RefSeq" id="WP_052033290.1">
    <property type="nucleotide sequence ID" value="NZ_BAWF01000031.1"/>
</dbReference>
<dbReference type="AlphaFoldDB" id="X0PTU7"/>
<evidence type="ECO:0000256" key="2">
    <source>
        <dbReference type="ARBA" id="ARBA00005254"/>
    </source>
</evidence>
<sequence length="250" mass="27001">MGLPLIRDEDEIRWITLDRPEIRNALQVEDLDVIADGVQSAGPNVRAIILTGTGDRAFSAGMHVKTFADATPQSARESISRVRDCVGAIRLSPVPTVALVNGYCIGAAFEMALACDLRVAHPDVQFGLPEVKLGIPSVVDAALLHQFVGLSKAKEIILTGDMYPLADFAHTGMANRLVNASELRETALALAKQLGSYTPQVMAAQKGLFETWLNKSLQEGIDASVDVFADLFAHPETVRAIAQYQPAPRR</sequence>
<comment type="similarity">
    <text evidence="2 6">Belongs to the enoyl-CoA hydratase/isomerase family.</text>
</comment>
<organism evidence="7 8">
    <name type="scientific">Rhodococcus wratislaviensis NBRC 100605</name>
    <dbReference type="NCBI Taxonomy" id="1219028"/>
    <lineage>
        <taxon>Bacteria</taxon>
        <taxon>Bacillati</taxon>
        <taxon>Actinomycetota</taxon>
        <taxon>Actinomycetes</taxon>
        <taxon>Mycobacteriales</taxon>
        <taxon>Nocardiaceae</taxon>
        <taxon>Rhodococcus</taxon>
    </lineage>
</organism>
<protein>
    <submittedName>
        <fullName evidence="7">Putative enoyl-CoA hydratase</fullName>
    </submittedName>
</protein>
<dbReference type="SUPFAM" id="SSF52096">
    <property type="entry name" value="ClpP/crotonase"/>
    <property type="match status" value="1"/>
</dbReference>
<dbReference type="InterPro" id="IPR029045">
    <property type="entry name" value="ClpP/crotonase-like_dom_sf"/>
</dbReference>
<proteinExistence type="inferred from homology"/>
<dbReference type="PANTHER" id="PTHR11941">
    <property type="entry name" value="ENOYL-COA HYDRATASE-RELATED"/>
    <property type="match status" value="1"/>
</dbReference>
<dbReference type="Gene3D" id="3.90.226.10">
    <property type="entry name" value="2-enoyl-CoA Hydratase, Chain A, domain 1"/>
    <property type="match status" value="1"/>
</dbReference>
<dbReference type="InterPro" id="IPR018376">
    <property type="entry name" value="Enoyl-CoA_hyd/isom_CS"/>
</dbReference>
<comment type="caution">
    <text evidence="7">The sequence shown here is derived from an EMBL/GenBank/DDBJ whole genome shotgun (WGS) entry which is preliminary data.</text>
</comment>
<name>X0PTU7_RHOWR</name>
<evidence type="ECO:0000256" key="4">
    <source>
        <dbReference type="ARBA" id="ARBA00023709"/>
    </source>
</evidence>
<dbReference type="OrthoDB" id="8640486at2"/>
<dbReference type="GO" id="GO:0004300">
    <property type="term" value="F:enoyl-CoA hydratase activity"/>
    <property type="evidence" value="ECO:0007669"/>
    <property type="project" value="UniProtKB-EC"/>
</dbReference>
<comment type="catalytic activity">
    <reaction evidence="5">
        <text>a 4-saturated-(3S)-3-hydroxyacyl-CoA = a (3E)-enoyl-CoA + H2O</text>
        <dbReference type="Rhea" id="RHEA:20724"/>
        <dbReference type="ChEBI" id="CHEBI:15377"/>
        <dbReference type="ChEBI" id="CHEBI:58521"/>
        <dbReference type="ChEBI" id="CHEBI:137480"/>
        <dbReference type="EC" id="4.2.1.17"/>
    </reaction>
</comment>
<comment type="catalytic activity">
    <reaction evidence="4">
        <text>a (3S)-3-hydroxyacyl-CoA = a (2E)-enoyl-CoA + H2O</text>
        <dbReference type="Rhea" id="RHEA:16105"/>
        <dbReference type="ChEBI" id="CHEBI:15377"/>
        <dbReference type="ChEBI" id="CHEBI:57318"/>
        <dbReference type="ChEBI" id="CHEBI:58856"/>
        <dbReference type="EC" id="4.2.1.17"/>
    </reaction>
</comment>
<dbReference type="InterPro" id="IPR001753">
    <property type="entry name" value="Enoyl-CoA_hydra/iso"/>
</dbReference>
<accession>X0PTU7</accession>
<keyword evidence="3" id="KW-0443">Lipid metabolism</keyword>
<dbReference type="PROSITE" id="PS00166">
    <property type="entry name" value="ENOYL_COA_HYDRATASE"/>
    <property type="match status" value="1"/>
</dbReference>
<dbReference type="GO" id="GO:0006635">
    <property type="term" value="P:fatty acid beta-oxidation"/>
    <property type="evidence" value="ECO:0007669"/>
    <property type="project" value="TreeGrafter"/>
</dbReference>
<comment type="function">
    <text evidence="1">Could possibly oxidize fatty acids using specific components.</text>
</comment>
<gene>
    <name evidence="7" type="ORF">RW1_031_00820</name>
</gene>
<dbReference type="PANTHER" id="PTHR11941:SF54">
    <property type="entry name" value="ENOYL-COA HYDRATASE, MITOCHONDRIAL"/>
    <property type="match status" value="1"/>
</dbReference>
<dbReference type="EMBL" id="BAWF01000031">
    <property type="protein sequence ID" value="GAF46498.1"/>
    <property type="molecule type" value="Genomic_DNA"/>
</dbReference>
<evidence type="ECO:0000256" key="3">
    <source>
        <dbReference type="ARBA" id="ARBA00022832"/>
    </source>
</evidence>
<dbReference type="Proteomes" id="UP000019491">
    <property type="component" value="Unassembled WGS sequence"/>
</dbReference>
<keyword evidence="3" id="KW-0276">Fatty acid metabolism</keyword>
<evidence type="ECO:0000256" key="6">
    <source>
        <dbReference type="RuleBase" id="RU003707"/>
    </source>
</evidence>
<evidence type="ECO:0000313" key="8">
    <source>
        <dbReference type="Proteomes" id="UP000019491"/>
    </source>
</evidence>
<reference evidence="7 8" key="1">
    <citation type="submission" date="2014-02" db="EMBL/GenBank/DDBJ databases">
        <title>Whole genome shotgun sequence of Rhodococcus wratislaviensis NBRC 100605.</title>
        <authorList>
            <person name="Hosoyama A."/>
            <person name="Tsuchikane K."/>
            <person name="Yoshida I."/>
            <person name="Ohji S."/>
            <person name="Ichikawa N."/>
            <person name="Yamazoe A."/>
            <person name="Fujita N."/>
        </authorList>
    </citation>
    <scope>NUCLEOTIDE SEQUENCE [LARGE SCALE GENOMIC DNA]</scope>
    <source>
        <strain evidence="7 8">NBRC 100605</strain>
    </source>
</reference>
<evidence type="ECO:0000313" key="7">
    <source>
        <dbReference type="EMBL" id="GAF46498.1"/>
    </source>
</evidence>
<dbReference type="CDD" id="cd06558">
    <property type="entry name" value="crotonase-like"/>
    <property type="match status" value="1"/>
</dbReference>
<evidence type="ECO:0000256" key="1">
    <source>
        <dbReference type="ARBA" id="ARBA00002994"/>
    </source>
</evidence>
<dbReference type="Pfam" id="PF00378">
    <property type="entry name" value="ECH_1"/>
    <property type="match status" value="1"/>
</dbReference>
<evidence type="ECO:0000256" key="5">
    <source>
        <dbReference type="ARBA" id="ARBA00023717"/>
    </source>
</evidence>